<comment type="caution">
    <text evidence="1">The sequence shown here is derived from an EMBL/GenBank/DDBJ whole genome shotgun (WGS) entry which is preliminary data.</text>
</comment>
<proteinExistence type="predicted"/>
<evidence type="ECO:0000313" key="2">
    <source>
        <dbReference type="Proteomes" id="UP001335100"/>
    </source>
</evidence>
<protein>
    <submittedName>
        <fullName evidence="1">DUF3238 domain-containing protein</fullName>
    </submittedName>
</protein>
<sequence>MANNVSVKLTIGIPSEAVYYLAYTYNGGTKCSPSATLDLDQAGSASLKLPALAWGTTREYANADASPISGKPDWFRALRPGAQPTGTATLARTTDNLDVVWTAMEGASHAMKFTVDGGNPMMTFAPHIDATITVGLRKVAGGIQFCVDGMHDGFPNYTLQINNKTVYEWDAVKQGEDPSALAGTGDQDIKIPWKSL</sequence>
<dbReference type="RefSeq" id="WP_330074029.1">
    <property type="nucleotide sequence ID" value="NZ_JAZDQJ010000006.1"/>
</dbReference>
<name>A0ABU7HNM2_9PSED</name>
<dbReference type="EMBL" id="JAZDQJ010000006">
    <property type="protein sequence ID" value="MEE1933140.1"/>
    <property type="molecule type" value="Genomic_DNA"/>
</dbReference>
<dbReference type="Pfam" id="PF11579">
    <property type="entry name" value="DUF3238"/>
    <property type="match status" value="1"/>
</dbReference>
<evidence type="ECO:0000313" key="1">
    <source>
        <dbReference type="EMBL" id="MEE1933140.1"/>
    </source>
</evidence>
<keyword evidence="2" id="KW-1185">Reference proteome</keyword>
<dbReference type="Proteomes" id="UP001335100">
    <property type="component" value="Unassembled WGS sequence"/>
</dbReference>
<organism evidence="1 2">
    <name type="scientific">Pseudomonas ulcerans</name>
    <dbReference type="NCBI Taxonomy" id="3115852"/>
    <lineage>
        <taxon>Bacteria</taxon>
        <taxon>Pseudomonadati</taxon>
        <taxon>Pseudomonadota</taxon>
        <taxon>Gammaproteobacteria</taxon>
        <taxon>Pseudomonadales</taxon>
        <taxon>Pseudomonadaceae</taxon>
        <taxon>Pseudomonas</taxon>
    </lineage>
</organism>
<dbReference type="InterPro" id="IPR021631">
    <property type="entry name" value="DUF3238"/>
</dbReference>
<reference evidence="1 2" key="1">
    <citation type="submission" date="2024-01" db="EMBL/GenBank/DDBJ databases">
        <title>Unpublished Manusciprt.</title>
        <authorList>
            <person name="Duman M."/>
            <person name="Valdes E.G."/>
            <person name="Ajmi N."/>
            <person name="Altun S."/>
            <person name="Saticioglu I.B."/>
        </authorList>
    </citation>
    <scope>NUCLEOTIDE SEQUENCE [LARGE SCALE GENOMIC DNA]</scope>
    <source>
        <strain evidence="1 2">148P</strain>
    </source>
</reference>
<gene>
    <name evidence="1" type="ORF">V0R50_07895</name>
</gene>
<accession>A0ABU7HNM2</accession>